<name>A0ABD1SMM9_9LAMI</name>
<protein>
    <submittedName>
        <fullName evidence="1">Uncharacterized protein</fullName>
    </submittedName>
</protein>
<organism evidence="1 2">
    <name type="scientific">Forsythia ovata</name>
    <dbReference type="NCBI Taxonomy" id="205694"/>
    <lineage>
        <taxon>Eukaryota</taxon>
        <taxon>Viridiplantae</taxon>
        <taxon>Streptophyta</taxon>
        <taxon>Embryophyta</taxon>
        <taxon>Tracheophyta</taxon>
        <taxon>Spermatophyta</taxon>
        <taxon>Magnoliopsida</taxon>
        <taxon>eudicotyledons</taxon>
        <taxon>Gunneridae</taxon>
        <taxon>Pentapetalae</taxon>
        <taxon>asterids</taxon>
        <taxon>lamiids</taxon>
        <taxon>Lamiales</taxon>
        <taxon>Oleaceae</taxon>
        <taxon>Forsythieae</taxon>
        <taxon>Forsythia</taxon>
    </lineage>
</organism>
<accession>A0ABD1SMM9</accession>
<proteinExistence type="predicted"/>
<dbReference type="Proteomes" id="UP001604277">
    <property type="component" value="Unassembled WGS sequence"/>
</dbReference>
<reference evidence="2" key="1">
    <citation type="submission" date="2024-07" db="EMBL/GenBank/DDBJ databases">
        <title>Two chromosome-level genome assemblies of Korean endemic species Abeliophyllum distichum and Forsythia ovata (Oleaceae).</title>
        <authorList>
            <person name="Jang H."/>
        </authorList>
    </citation>
    <scope>NUCLEOTIDE SEQUENCE [LARGE SCALE GENOMIC DNA]</scope>
</reference>
<keyword evidence="2" id="KW-1185">Reference proteome</keyword>
<dbReference type="EMBL" id="JBFOLJ010000010">
    <property type="protein sequence ID" value="KAL2501972.1"/>
    <property type="molecule type" value="Genomic_DNA"/>
</dbReference>
<evidence type="ECO:0000313" key="1">
    <source>
        <dbReference type="EMBL" id="KAL2501972.1"/>
    </source>
</evidence>
<gene>
    <name evidence="1" type="ORF">Fot_35820</name>
</gene>
<dbReference type="AlphaFoldDB" id="A0ABD1SMM9"/>
<comment type="caution">
    <text evidence="1">The sequence shown here is derived from an EMBL/GenBank/DDBJ whole genome shotgun (WGS) entry which is preliminary data.</text>
</comment>
<sequence>MTRGNFEKLIKCFQNDGVGDLCAIGVQRRDGERSSCCAKDIGEAFRGRARRIETMILPESCRQVGQSKIKQLLILDCLPTGVSNWASQLHDNRLAKGPESFRISLKRDLLRI</sequence>
<evidence type="ECO:0000313" key="2">
    <source>
        <dbReference type="Proteomes" id="UP001604277"/>
    </source>
</evidence>